<dbReference type="Proteomes" id="UP000784286">
    <property type="component" value="Unassembled WGS sequence"/>
</dbReference>
<comment type="subcellular location">
    <subcellularLocation>
        <location evidence="1">Cell outer membrane</location>
    </subcellularLocation>
</comment>
<evidence type="ECO:0000313" key="6">
    <source>
        <dbReference type="Proteomes" id="UP000784286"/>
    </source>
</evidence>
<dbReference type="EMBL" id="JAHLFJ010000038">
    <property type="protein sequence ID" value="MBU3855670.1"/>
    <property type="molecule type" value="Genomic_DNA"/>
</dbReference>
<name>A0A948TM68_9BACT</name>
<dbReference type="GO" id="GO:0009279">
    <property type="term" value="C:cell outer membrane"/>
    <property type="evidence" value="ECO:0007669"/>
    <property type="project" value="UniProtKB-SubCell"/>
</dbReference>
<proteinExistence type="predicted"/>
<dbReference type="Gene3D" id="2.40.170.20">
    <property type="entry name" value="TonB-dependent receptor, beta-barrel domain"/>
    <property type="match status" value="1"/>
</dbReference>
<comment type="caution">
    <text evidence="5">The sequence shown here is derived from an EMBL/GenBank/DDBJ whole genome shotgun (WGS) entry which is preliminary data.</text>
</comment>
<reference evidence="5" key="2">
    <citation type="submission" date="2021-04" db="EMBL/GenBank/DDBJ databases">
        <authorList>
            <person name="Gilroy R."/>
        </authorList>
    </citation>
    <scope>NUCLEOTIDE SEQUENCE</scope>
    <source>
        <strain evidence="5">8470</strain>
    </source>
</reference>
<dbReference type="Pfam" id="PF13620">
    <property type="entry name" value="CarboxypepD_reg"/>
    <property type="match status" value="1"/>
</dbReference>
<dbReference type="InterPro" id="IPR041700">
    <property type="entry name" value="OMP_b-brl_3"/>
</dbReference>
<evidence type="ECO:0000313" key="5">
    <source>
        <dbReference type="EMBL" id="MBU3855670.1"/>
    </source>
</evidence>
<dbReference type="Pfam" id="PF14905">
    <property type="entry name" value="OMP_b-brl_3"/>
    <property type="match status" value="1"/>
</dbReference>
<evidence type="ECO:0000256" key="3">
    <source>
        <dbReference type="ARBA" id="ARBA00023237"/>
    </source>
</evidence>
<accession>A0A948TM68</accession>
<evidence type="ECO:0000256" key="1">
    <source>
        <dbReference type="ARBA" id="ARBA00004442"/>
    </source>
</evidence>
<keyword evidence="3" id="KW-0998">Cell outer membrane</keyword>
<gene>
    <name evidence="5" type="ORF">H9928_03775</name>
</gene>
<dbReference type="SUPFAM" id="SSF49464">
    <property type="entry name" value="Carboxypeptidase regulatory domain-like"/>
    <property type="match status" value="1"/>
</dbReference>
<dbReference type="InterPro" id="IPR008969">
    <property type="entry name" value="CarboxyPept-like_regulatory"/>
</dbReference>
<keyword evidence="5" id="KW-0675">Receptor</keyword>
<reference evidence="5" key="1">
    <citation type="journal article" date="2021" name="PeerJ">
        <title>Extensive microbial diversity within the chicken gut microbiome revealed by metagenomics and culture.</title>
        <authorList>
            <person name="Gilroy R."/>
            <person name="Ravi A."/>
            <person name="Getino M."/>
            <person name="Pursley I."/>
            <person name="Horton D.L."/>
            <person name="Alikhan N.F."/>
            <person name="Baker D."/>
            <person name="Gharbi K."/>
            <person name="Hall N."/>
            <person name="Watson M."/>
            <person name="Adriaenssens E.M."/>
            <person name="Foster-Nyarko E."/>
            <person name="Jarju S."/>
            <person name="Secka A."/>
            <person name="Antonio M."/>
            <person name="Oren A."/>
            <person name="Chaudhuri R.R."/>
            <person name="La Ragione R."/>
            <person name="Hildebrand F."/>
            <person name="Pallen M.J."/>
        </authorList>
    </citation>
    <scope>NUCLEOTIDE SEQUENCE</scope>
    <source>
        <strain evidence="5">8470</strain>
    </source>
</reference>
<keyword evidence="2" id="KW-0472">Membrane</keyword>
<dbReference type="InterPro" id="IPR036942">
    <property type="entry name" value="Beta-barrel_TonB_sf"/>
</dbReference>
<organism evidence="5 6">
    <name type="scientific">Candidatus Phocaeicola excrementipullorum</name>
    <dbReference type="NCBI Taxonomy" id="2838731"/>
    <lineage>
        <taxon>Bacteria</taxon>
        <taxon>Pseudomonadati</taxon>
        <taxon>Bacteroidota</taxon>
        <taxon>Bacteroidia</taxon>
        <taxon>Bacteroidales</taxon>
        <taxon>Bacteroidaceae</taxon>
        <taxon>Phocaeicola</taxon>
    </lineage>
</organism>
<evidence type="ECO:0000259" key="4">
    <source>
        <dbReference type="Pfam" id="PF14905"/>
    </source>
</evidence>
<feature type="domain" description="Outer membrane protein beta-barrel" evidence="4">
    <location>
        <begin position="363"/>
        <end position="741"/>
    </location>
</feature>
<protein>
    <submittedName>
        <fullName evidence="5">TonB-dependent receptor</fullName>
    </submittedName>
</protein>
<dbReference type="AlphaFoldDB" id="A0A948TM68"/>
<sequence>MKTSFLLGILLTAGAGTDLSAQTLTGKVTDMAQKPVDAATVILQLADSTFADAAITDTAGVFSFNACPEHYRLIVQHMLYQTMEREGSGEDAGTFTLTPKDYALEEVVVKGERPLVKVEGSRLTYDMPRLTANRLVTNAYEALLQLPGVMEKDGLPSLAGTGSLSIVLNGKPSSMTEEQLISLLKSMPASRVERAEVMYSAPPQYHVRGAAINLVLKGYKAGEGGLQGEVNGSYIQKDEGGGNGGAALTWLSEKWDADVMYNLKDEYVRQGFDFSALHTVKDKTHDIRLSDNGEIRNLTHTFRAGATYRPDEKNSISLSYTGSISPDRKSYMDAWGNVTDSHNDKRSDVRLHNASLNYTSGFGLSAGADYTYYGNKDSQNFSDTDAGGSITAFRSDSRQRIDRWKVYADQSHALPEAWKLNYGAAFTYVNDRNSQLYDLPEMTGLNNESRIDEYTYNLYAGFEKAFNPQWSLSASAAVEYYRMTDYKKWAVYPNLSLNYMPSASHVLQLSFSSDKTYPDYWTLSGTTSYLNGYQVSEGNAYLRPYADYTASLTYIMKSKYIFQASYSYVPDYFMQMTYLDSDELRAVYNFQNWDFIKLLTFTAVIPFKAGAWWDSRLTLNAQLKHDKASHYYDAPFDNRRWAGIGQWTNTFTLSRHPDIRLEISAFGQTGIIQGSYRSGAIGYVDAALRYTFAGDKAMIQVKGTDLFNGLNHIDIRSRNGSQHFDMNVRSYAQSFSVAFSYKFGGYKKKATKDIDTSRFGM</sequence>
<evidence type="ECO:0000256" key="2">
    <source>
        <dbReference type="ARBA" id="ARBA00023136"/>
    </source>
</evidence>
<dbReference type="SUPFAM" id="SSF56935">
    <property type="entry name" value="Porins"/>
    <property type="match status" value="1"/>
</dbReference>